<dbReference type="InterPro" id="IPR046357">
    <property type="entry name" value="PPIase_dom_sf"/>
</dbReference>
<comment type="catalytic activity">
    <reaction evidence="1">
        <text>[protein]-peptidylproline (omega=180) = [protein]-peptidylproline (omega=0)</text>
        <dbReference type="Rhea" id="RHEA:16237"/>
        <dbReference type="Rhea" id="RHEA-COMP:10747"/>
        <dbReference type="Rhea" id="RHEA-COMP:10748"/>
        <dbReference type="ChEBI" id="CHEBI:83833"/>
        <dbReference type="ChEBI" id="CHEBI:83834"/>
        <dbReference type="EC" id="5.2.1.8"/>
    </reaction>
</comment>
<evidence type="ECO:0000256" key="7">
    <source>
        <dbReference type="SAM" id="Phobius"/>
    </source>
</evidence>
<gene>
    <name evidence="9" type="ORF">ACFFGV_18795</name>
</gene>
<dbReference type="EC" id="5.2.1.8" evidence="2"/>
<keyword evidence="7" id="KW-1133">Transmembrane helix</keyword>
<proteinExistence type="predicted"/>
<keyword evidence="10" id="KW-1185">Reference proteome</keyword>
<dbReference type="PROSITE" id="PS50198">
    <property type="entry name" value="PPIC_PPIASE_2"/>
    <property type="match status" value="1"/>
</dbReference>
<dbReference type="PANTHER" id="PTHR47245">
    <property type="entry name" value="PEPTIDYLPROLYL ISOMERASE"/>
    <property type="match status" value="1"/>
</dbReference>
<evidence type="ECO:0000256" key="3">
    <source>
        <dbReference type="ARBA" id="ARBA00022729"/>
    </source>
</evidence>
<dbReference type="Proteomes" id="UP001589836">
    <property type="component" value="Unassembled WGS sequence"/>
</dbReference>
<keyword evidence="5 6" id="KW-0413">Isomerase</keyword>
<evidence type="ECO:0000313" key="9">
    <source>
        <dbReference type="EMBL" id="MFC0525631.1"/>
    </source>
</evidence>
<evidence type="ECO:0000256" key="4">
    <source>
        <dbReference type="ARBA" id="ARBA00023110"/>
    </source>
</evidence>
<dbReference type="PROSITE" id="PS01096">
    <property type="entry name" value="PPIC_PPIASE_1"/>
    <property type="match status" value="1"/>
</dbReference>
<organism evidence="9 10">
    <name type="scientific">Pontibacillus salicampi</name>
    <dbReference type="NCBI Taxonomy" id="1449801"/>
    <lineage>
        <taxon>Bacteria</taxon>
        <taxon>Bacillati</taxon>
        <taxon>Bacillota</taxon>
        <taxon>Bacilli</taxon>
        <taxon>Bacillales</taxon>
        <taxon>Bacillaceae</taxon>
        <taxon>Pontibacillus</taxon>
    </lineage>
</organism>
<dbReference type="SUPFAM" id="SSF109998">
    <property type="entry name" value="Triger factor/SurA peptide-binding domain-like"/>
    <property type="match status" value="1"/>
</dbReference>
<dbReference type="Gene3D" id="3.10.50.40">
    <property type="match status" value="1"/>
</dbReference>
<sequence length="305" mass="35375">MTRKFLWGMVVVLLLTNLTTLLVWLNTDKAPSENPNNKLRQPVAASEEEVVASIGDESILHQNWLTMLEKRHGKTVLEELINKEVVFRLAEEKGIQLNDKVMERELALMETMLGVTSDSKLKEKRKTWQEQVRYNYLLEELMTQDIGIEEKKIKDYYEEYKDQYDFQKSFQFSHIVVSTEGEAKKVAKELEDGSSFEILAREYSTDSSTRGSGGYLGYFSKDSSYVPDEYFKRAQKLSAGSYSDPFETDQGYVLLYVHRMLPKINISYEDVKQHIKRQLALDYVGDSVSVKTLWDDVGVEWFYGD</sequence>
<dbReference type="GO" id="GO:0016853">
    <property type="term" value="F:isomerase activity"/>
    <property type="evidence" value="ECO:0007669"/>
    <property type="project" value="UniProtKB-KW"/>
</dbReference>
<keyword evidence="7" id="KW-0472">Membrane</keyword>
<evidence type="ECO:0000259" key="8">
    <source>
        <dbReference type="PROSITE" id="PS50198"/>
    </source>
</evidence>
<evidence type="ECO:0000256" key="2">
    <source>
        <dbReference type="ARBA" id="ARBA00013194"/>
    </source>
</evidence>
<reference evidence="9 10" key="1">
    <citation type="submission" date="2024-09" db="EMBL/GenBank/DDBJ databases">
        <authorList>
            <person name="Sun Q."/>
            <person name="Mori K."/>
        </authorList>
    </citation>
    <scope>NUCLEOTIDE SEQUENCE [LARGE SCALE GENOMIC DNA]</scope>
    <source>
        <strain evidence="9 10">NCAIM B.02529</strain>
    </source>
</reference>
<accession>A0ABV6LT85</accession>
<dbReference type="InterPro" id="IPR027304">
    <property type="entry name" value="Trigger_fact/SurA_dom_sf"/>
</dbReference>
<keyword evidence="3" id="KW-0732">Signal</keyword>
<dbReference type="Pfam" id="PF13145">
    <property type="entry name" value="Rotamase_2"/>
    <property type="match status" value="1"/>
</dbReference>
<feature type="domain" description="PpiC" evidence="8">
    <location>
        <begin position="167"/>
        <end position="259"/>
    </location>
</feature>
<dbReference type="SUPFAM" id="SSF54534">
    <property type="entry name" value="FKBP-like"/>
    <property type="match status" value="1"/>
</dbReference>
<dbReference type="InterPro" id="IPR050245">
    <property type="entry name" value="PrsA_foldase"/>
</dbReference>
<comment type="caution">
    <text evidence="9">The sequence shown here is derived from an EMBL/GenBank/DDBJ whole genome shotgun (WGS) entry which is preliminary data.</text>
</comment>
<dbReference type="InterPro" id="IPR000297">
    <property type="entry name" value="PPIase_PpiC"/>
</dbReference>
<dbReference type="RefSeq" id="WP_377351158.1">
    <property type="nucleotide sequence ID" value="NZ_JBHLTP010000020.1"/>
</dbReference>
<evidence type="ECO:0000313" key="10">
    <source>
        <dbReference type="Proteomes" id="UP001589836"/>
    </source>
</evidence>
<dbReference type="PANTHER" id="PTHR47245:SF1">
    <property type="entry name" value="FOLDASE PROTEIN PRSA"/>
    <property type="match status" value="1"/>
</dbReference>
<evidence type="ECO:0000256" key="6">
    <source>
        <dbReference type="PROSITE-ProRule" id="PRU00278"/>
    </source>
</evidence>
<keyword evidence="7" id="KW-0812">Transmembrane</keyword>
<name>A0ABV6LT85_9BACI</name>
<keyword evidence="4 6" id="KW-0697">Rotamase</keyword>
<protein>
    <recommendedName>
        <fullName evidence="2">peptidylprolyl isomerase</fullName>
        <ecNumber evidence="2">5.2.1.8</ecNumber>
    </recommendedName>
</protein>
<dbReference type="EMBL" id="JBHLTP010000020">
    <property type="protein sequence ID" value="MFC0525631.1"/>
    <property type="molecule type" value="Genomic_DNA"/>
</dbReference>
<dbReference type="InterPro" id="IPR023058">
    <property type="entry name" value="PPIase_PpiC_CS"/>
</dbReference>
<evidence type="ECO:0000256" key="1">
    <source>
        <dbReference type="ARBA" id="ARBA00000971"/>
    </source>
</evidence>
<evidence type="ECO:0000256" key="5">
    <source>
        <dbReference type="ARBA" id="ARBA00023235"/>
    </source>
</evidence>
<feature type="transmembrane region" description="Helical" evidence="7">
    <location>
        <begin position="5"/>
        <end position="25"/>
    </location>
</feature>